<dbReference type="InterPro" id="IPR004634">
    <property type="entry name" value="Pept_S49_pIV"/>
</dbReference>
<dbReference type="GO" id="GO:0008236">
    <property type="term" value="F:serine-type peptidase activity"/>
    <property type="evidence" value="ECO:0007669"/>
    <property type="project" value="UniProtKB-KW"/>
</dbReference>
<evidence type="ECO:0000256" key="6">
    <source>
        <dbReference type="ARBA" id="ARBA00023136"/>
    </source>
</evidence>
<evidence type="ECO:0000256" key="1">
    <source>
        <dbReference type="ARBA" id="ARBA00004370"/>
    </source>
</evidence>
<comment type="similarity">
    <text evidence="2">Belongs to the peptidase S49 family.</text>
</comment>
<name>A0A2W7NE13_9BACT</name>
<proteinExistence type="inferred from homology"/>
<keyword evidence="11" id="KW-1185">Reference proteome</keyword>
<dbReference type="CDD" id="cd07018">
    <property type="entry name" value="S49_SppA_67K_type"/>
    <property type="match status" value="1"/>
</dbReference>
<accession>A0A2W7NE13</accession>
<dbReference type="InterPro" id="IPR047272">
    <property type="entry name" value="S49_SppA_C"/>
</dbReference>
<dbReference type="GO" id="GO:0006465">
    <property type="term" value="P:signal peptide processing"/>
    <property type="evidence" value="ECO:0007669"/>
    <property type="project" value="InterPro"/>
</dbReference>
<dbReference type="AlphaFoldDB" id="A0A2W7NE13"/>
<dbReference type="Pfam" id="PF01343">
    <property type="entry name" value="Peptidase_S49"/>
    <property type="match status" value="2"/>
</dbReference>
<dbReference type="GO" id="GO:0016020">
    <property type="term" value="C:membrane"/>
    <property type="evidence" value="ECO:0007669"/>
    <property type="project" value="UniProtKB-SubCell"/>
</dbReference>
<feature type="transmembrane region" description="Helical" evidence="8">
    <location>
        <begin position="7"/>
        <end position="36"/>
    </location>
</feature>
<comment type="caution">
    <text evidence="10">The sequence shown here is derived from an EMBL/GenBank/DDBJ whole genome shotgun (WGS) entry which is preliminary data.</text>
</comment>
<evidence type="ECO:0000256" key="4">
    <source>
        <dbReference type="ARBA" id="ARBA00022801"/>
    </source>
</evidence>
<evidence type="ECO:0000256" key="2">
    <source>
        <dbReference type="ARBA" id="ARBA00008683"/>
    </source>
</evidence>
<gene>
    <name evidence="10" type="ORF">LX69_02314</name>
</gene>
<dbReference type="SUPFAM" id="SSF52096">
    <property type="entry name" value="ClpP/crotonase"/>
    <property type="match status" value="2"/>
</dbReference>
<keyword evidence="8" id="KW-0812">Transmembrane</keyword>
<keyword evidence="3 10" id="KW-0645">Protease</keyword>
<feature type="active site" description="Proton donor/acceptor" evidence="7">
    <location>
        <position position="193"/>
    </location>
</feature>
<keyword evidence="6 8" id="KW-0472">Membrane</keyword>
<dbReference type="CDD" id="cd07023">
    <property type="entry name" value="S49_Sppa_N_C"/>
    <property type="match status" value="1"/>
</dbReference>
<keyword evidence="8" id="KW-1133">Transmembrane helix</keyword>
<evidence type="ECO:0000259" key="9">
    <source>
        <dbReference type="Pfam" id="PF01343"/>
    </source>
</evidence>
<feature type="domain" description="Peptidase S49" evidence="9">
    <location>
        <begin position="125"/>
        <end position="275"/>
    </location>
</feature>
<evidence type="ECO:0000256" key="5">
    <source>
        <dbReference type="ARBA" id="ARBA00022825"/>
    </source>
</evidence>
<dbReference type="Gene3D" id="6.20.330.10">
    <property type="match status" value="1"/>
</dbReference>
<evidence type="ECO:0000256" key="8">
    <source>
        <dbReference type="SAM" id="Phobius"/>
    </source>
</evidence>
<organism evidence="10 11">
    <name type="scientific">Breznakibacter xylanolyticus</name>
    <dbReference type="NCBI Taxonomy" id="990"/>
    <lineage>
        <taxon>Bacteria</taxon>
        <taxon>Pseudomonadati</taxon>
        <taxon>Bacteroidota</taxon>
        <taxon>Bacteroidia</taxon>
        <taxon>Marinilabiliales</taxon>
        <taxon>Marinilabiliaceae</taxon>
        <taxon>Breznakibacter</taxon>
    </lineage>
</organism>
<dbReference type="InterPro" id="IPR029045">
    <property type="entry name" value="ClpP/crotonase-like_dom_sf"/>
</dbReference>
<dbReference type="Gene3D" id="3.90.226.10">
    <property type="entry name" value="2-enoyl-CoA Hydratase, Chain A, domain 1"/>
    <property type="match status" value="2"/>
</dbReference>
<sequence>MVKFFKYLLATFLGGLVAGVVLFFIFLGIIAAFAAMGSKQQTVDTNSILVLELNGPIVERAIDNPLQSIMNGMSNMPQPQGLNQILESIDKAARDPRILGILLQSGMTEAGYATLDEIRDALMRFKESGKFVYSFAPVYTQKAYYLASVADKVYLTPGGMIEFKGIHSQRLFFKGTLEKLGVEMQVFRVGKYKSAVEPFTEEKMSEASREQTMAYTNSVWQHVLSGISISRKVDASELNRFASQMPMFADPQLFVDMKLIDGLKYKDELIDELKSMTGTAPSDDIPAIAGIDYARVYVEKAQRGFARDKIAVVYAEGEIDGSDSEGIQSEELSKAIRQARRDSAVKAIVLRINSPGGSALGSEIIWREVALARETKPVVVSMGDLAASGGYYIACAADTIVARPATLTGSIGIFGLIPNTGGLMNKIGLTFDGVKTNEFADMPAINRPFTPQERVLLQAYVERGYDLFINRCAQGRHVSKSAIDAIGQGRVWTGEMAKSIDLVDVNGGIADAIEIARSMANLDKFRIEELPELEDPIQMILKSFGGEARSSIEQWFLGEDAKYIRHIRAMKDAYPVQARMPFDIYMN</sequence>
<evidence type="ECO:0000256" key="7">
    <source>
        <dbReference type="PIRSR" id="PIRSR001217-1"/>
    </source>
</evidence>
<dbReference type="InterPro" id="IPR002142">
    <property type="entry name" value="Peptidase_S49"/>
</dbReference>
<keyword evidence="5" id="KW-0720">Serine protease</keyword>
<reference evidence="10 11" key="1">
    <citation type="submission" date="2018-06" db="EMBL/GenBank/DDBJ databases">
        <title>Genomic Encyclopedia of Archaeal and Bacterial Type Strains, Phase II (KMG-II): from individual species to whole genera.</title>
        <authorList>
            <person name="Goeker M."/>
        </authorList>
    </citation>
    <scope>NUCLEOTIDE SEQUENCE [LARGE SCALE GENOMIC DNA]</scope>
    <source>
        <strain evidence="10 11">DSM 6779</strain>
    </source>
</reference>
<protein>
    <submittedName>
        <fullName evidence="10">Protease-4</fullName>
    </submittedName>
</protein>
<dbReference type="Proteomes" id="UP000249239">
    <property type="component" value="Unassembled WGS sequence"/>
</dbReference>
<feature type="active site" description="Nucleophile" evidence="7">
    <location>
        <position position="388"/>
    </location>
</feature>
<comment type="subcellular location">
    <subcellularLocation>
        <location evidence="1">Membrane</location>
    </subcellularLocation>
</comment>
<feature type="domain" description="Peptidase S49" evidence="9">
    <location>
        <begin position="373"/>
        <end position="522"/>
    </location>
</feature>
<dbReference type="NCBIfam" id="TIGR00705">
    <property type="entry name" value="SppA_67K"/>
    <property type="match status" value="1"/>
</dbReference>
<dbReference type="EMBL" id="QKZK01000018">
    <property type="protein sequence ID" value="PZX14984.1"/>
    <property type="molecule type" value="Genomic_DNA"/>
</dbReference>
<dbReference type="PANTHER" id="PTHR33209:SF1">
    <property type="entry name" value="PEPTIDASE S49 DOMAIN-CONTAINING PROTEIN"/>
    <property type="match status" value="1"/>
</dbReference>
<dbReference type="InterPro" id="IPR004635">
    <property type="entry name" value="Pept_S49_SppA"/>
</dbReference>
<dbReference type="RefSeq" id="WP_111446170.1">
    <property type="nucleotide sequence ID" value="NZ_QKZK01000018.1"/>
</dbReference>
<dbReference type="PIRSF" id="PIRSF001217">
    <property type="entry name" value="Protease_4_SppA"/>
    <property type="match status" value="1"/>
</dbReference>
<dbReference type="NCBIfam" id="TIGR00706">
    <property type="entry name" value="SppA_dom"/>
    <property type="match status" value="1"/>
</dbReference>
<dbReference type="InterPro" id="IPR047217">
    <property type="entry name" value="S49_SppA_67K_type_N"/>
</dbReference>
<dbReference type="PANTHER" id="PTHR33209">
    <property type="entry name" value="PROTEASE 4"/>
    <property type="match status" value="1"/>
</dbReference>
<evidence type="ECO:0000313" key="11">
    <source>
        <dbReference type="Proteomes" id="UP000249239"/>
    </source>
</evidence>
<evidence type="ECO:0000256" key="3">
    <source>
        <dbReference type="ARBA" id="ARBA00022670"/>
    </source>
</evidence>
<evidence type="ECO:0000313" key="10">
    <source>
        <dbReference type="EMBL" id="PZX14984.1"/>
    </source>
</evidence>
<keyword evidence="4" id="KW-0378">Hydrolase</keyword>
<dbReference type="OrthoDB" id="9764363at2"/>